<protein>
    <recommendedName>
        <fullName evidence="2">L,D-TPase catalytic domain-containing protein</fullName>
    </recommendedName>
</protein>
<feature type="signal peptide" evidence="1">
    <location>
        <begin position="1"/>
        <end position="18"/>
    </location>
</feature>
<comment type="caution">
    <text evidence="3">The sequence shown here is derived from an EMBL/GenBank/DDBJ whole genome shotgun (WGS) entry which is preliminary data.</text>
</comment>
<sequence length="242" mass="25795">MVTLGATAALLAEAPASAAPPAGLKNLGDARQVIVVTGRSWTSTYSTVTAFQRTDQGRWIQTFAAMPARNGYGGWAWSASRVQDTGTTPAGTFTITQAFGVLADPGTRLSYRKVDGNDYWVGDQLDPRTYNLLQPSASAKRTWRTSEAERLAAYPTQYAHAAVIDFNRPAGVHWNEELGEFVADTPAHTSRGSAIFLHASGKGSTAGCVSVSRADVAALLRWLDPALRPRIVMAPASDLANA</sequence>
<keyword evidence="1" id="KW-0732">Signal</keyword>
<dbReference type="Pfam" id="PF03734">
    <property type="entry name" value="YkuD"/>
    <property type="match status" value="1"/>
</dbReference>
<accession>A0A919NBW6</accession>
<dbReference type="AlphaFoldDB" id="A0A919NBW6"/>
<dbReference type="EMBL" id="BOMW01000061">
    <property type="protein sequence ID" value="GIF08337.1"/>
    <property type="molecule type" value="Genomic_DNA"/>
</dbReference>
<dbReference type="PANTHER" id="PTHR38589:SF1">
    <property type="entry name" value="BLR0621 PROTEIN"/>
    <property type="match status" value="1"/>
</dbReference>
<reference evidence="3" key="1">
    <citation type="submission" date="2021-01" db="EMBL/GenBank/DDBJ databases">
        <title>Whole genome shotgun sequence of Actinoplanes siamensis NBRC 109076.</title>
        <authorList>
            <person name="Komaki H."/>
            <person name="Tamura T."/>
        </authorList>
    </citation>
    <scope>NUCLEOTIDE SEQUENCE</scope>
    <source>
        <strain evidence="3">NBRC 109076</strain>
    </source>
</reference>
<keyword evidence="4" id="KW-1185">Reference proteome</keyword>
<name>A0A919NBW6_9ACTN</name>
<feature type="chain" id="PRO_5038024749" description="L,D-TPase catalytic domain-containing protein" evidence="1">
    <location>
        <begin position="19"/>
        <end position="242"/>
    </location>
</feature>
<organism evidence="3 4">
    <name type="scientific">Actinoplanes siamensis</name>
    <dbReference type="NCBI Taxonomy" id="1223317"/>
    <lineage>
        <taxon>Bacteria</taxon>
        <taxon>Bacillati</taxon>
        <taxon>Actinomycetota</taxon>
        <taxon>Actinomycetes</taxon>
        <taxon>Micromonosporales</taxon>
        <taxon>Micromonosporaceae</taxon>
        <taxon>Actinoplanes</taxon>
    </lineage>
</organism>
<proteinExistence type="predicted"/>
<evidence type="ECO:0000256" key="1">
    <source>
        <dbReference type="SAM" id="SignalP"/>
    </source>
</evidence>
<evidence type="ECO:0000313" key="3">
    <source>
        <dbReference type="EMBL" id="GIF08337.1"/>
    </source>
</evidence>
<dbReference type="GO" id="GO:0016740">
    <property type="term" value="F:transferase activity"/>
    <property type="evidence" value="ECO:0007669"/>
    <property type="project" value="InterPro"/>
</dbReference>
<dbReference type="Proteomes" id="UP000629619">
    <property type="component" value="Unassembled WGS sequence"/>
</dbReference>
<evidence type="ECO:0000313" key="4">
    <source>
        <dbReference type="Proteomes" id="UP000629619"/>
    </source>
</evidence>
<gene>
    <name evidence="3" type="ORF">Asi03nite_58750</name>
</gene>
<dbReference type="PANTHER" id="PTHR38589">
    <property type="entry name" value="BLR0621 PROTEIN"/>
    <property type="match status" value="1"/>
</dbReference>
<evidence type="ECO:0000259" key="2">
    <source>
        <dbReference type="Pfam" id="PF03734"/>
    </source>
</evidence>
<feature type="domain" description="L,D-TPase catalytic" evidence="2">
    <location>
        <begin position="72"/>
        <end position="226"/>
    </location>
</feature>
<dbReference type="InterPro" id="IPR005490">
    <property type="entry name" value="LD_TPept_cat_dom"/>
</dbReference>